<evidence type="ECO:0000313" key="2">
    <source>
        <dbReference type="EMBL" id="RJE18586.1"/>
    </source>
</evidence>
<dbReference type="GO" id="GO:0004672">
    <property type="term" value="F:protein kinase activity"/>
    <property type="evidence" value="ECO:0007669"/>
    <property type="project" value="InterPro"/>
</dbReference>
<evidence type="ECO:0000259" key="1">
    <source>
        <dbReference type="PROSITE" id="PS50011"/>
    </source>
</evidence>
<dbReference type="Pfam" id="PF00069">
    <property type="entry name" value="Pkinase"/>
    <property type="match status" value="1"/>
</dbReference>
<protein>
    <submittedName>
        <fullName evidence="2">Protein kinase domain-containing protein</fullName>
    </submittedName>
</protein>
<dbReference type="STRING" id="2070753.A0A3A2Z6V6"/>
<dbReference type="EMBL" id="MVGC01000527">
    <property type="protein sequence ID" value="RJE18586.1"/>
    <property type="molecule type" value="Genomic_DNA"/>
</dbReference>
<dbReference type="Gene3D" id="1.10.510.10">
    <property type="entry name" value="Transferase(Phosphotransferase) domain 1"/>
    <property type="match status" value="1"/>
</dbReference>
<dbReference type="PANTHER" id="PTHR24362:SF309">
    <property type="entry name" value="PROTEIN KINASE DOMAIN-CONTAINING PROTEIN"/>
    <property type="match status" value="1"/>
</dbReference>
<dbReference type="GO" id="GO:0005524">
    <property type="term" value="F:ATP binding"/>
    <property type="evidence" value="ECO:0007669"/>
    <property type="project" value="InterPro"/>
</dbReference>
<gene>
    <name evidence="2" type="ORF">PHISCL_09079</name>
</gene>
<reference evidence="3" key="1">
    <citation type="submission" date="2017-02" db="EMBL/GenBank/DDBJ databases">
        <authorList>
            <person name="Tafer H."/>
            <person name="Lopandic K."/>
        </authorList>
    </citation>
    <scope>NUCLEOTIDE SEQUENCE [LARGE SCALE GENOMIC DNA]</scope>
    <source>
        <strain evidence="3">CBS 366.77</strain>
    </source>
</reference>
<dbReference type="OrthoDB" id="4062651at2759"/>
<dbReference type="SUPFAM" id="SSF56112">
    <property type="entry name" value="Protein kinase-like (PK-like)"/>
    <property type="match status" value="1"/>
</dbReference>
<feature type="domain" description="Protein kinase" evidence="1">
    <location>
        <begin position="94"/>
        <end position="342"/>
    </location>
</feature>
<dbReference type="InterPro" id="IPR011009">
    <property type="entry name" value="Kinase-like_dom_sf"/>
</dbReference>
<comment type="caution">
    <text evidence="2">The sequence shown here is derived from an EMBL/GenBank/DDBJ whole genome shotgun (WGS) entry which is preliminary data.</text>
</comment>
<evidence type="ECO:0000313" key="3">
    <source>
        <dbReference type="Proteomes" id="UP000266188"/>
    </source>
</evidence>
<keyword evidence="2" id="KW-0418">Kinase</keyword>
<dbReference type="PANTHER" id="PTHR24362">
    <property type="entry name" value="SERINE/THREONINE-PROTEIN KINASE NEK"/>
    <property type="match status" value="1"/>
</dbReference>
<proteinExistence type="predicted"/>
<dbReference type="InterPro" id="IPR000719">
    <property type="entry name" value="Prot_kinase_dom"/>
</dbReference>
<keyword evidence="2" id="KW-0808">Transferase</keyword>
<sequence length="342" mass="38308">MTCPLPDSAVGSGYFKRQSMFQEFLEAIDFSQLPLLDDTVTNITLTLPEDRQKSIKIRNGYQKDANPFISNAHRTSYHIAEDPERVMYPILDRSQNLPTIDAGRLEIIEAIAPTVSTVLFQKNKFVYKTIDRPIYIPGDTEHILNEINVLTQFSGKPNIAQLVGVVVSEDPYKTRPSAIRPPVITGLLLEYYSGGSLQQIITENKGHDGSVLRRWALQIGRAIELLHKNNRTHLDIKPSNVVFDANKNAILIDISGTGGYVWEWLSPEMQMIIQQNLETVPATTPFDERVATDCWAFGKLLSTMAMNIPTDGQGERLQSIADDLTRTDPKARISLSDALARI</sequence>
<dbReference type="SMART" id="SM00220">
    <property type="entry name" value="S_TKc"/>
    <property type="match status" value="1"/>
</dbReference>
<name>A0A3A2Z6V6_9EURO</name>
<keyword evidence="3" id="KW-1185">Reference proteome</keyword>
<organism evidence="2 3">
    <name type="scientific">Aspergillus sclerotialis</name>
    <dbReference type="NCBI Taxonomy" id="2070753"/>
    <lineage>
        <taxon>Eukaryota</taxon>
        <taxon>Fungi</taxon>
        <taxon>Dikarya</taxon>
        <taxon>Ascomycota</taxon>
        <taxon>Pezizomycotina</taxon>
        <taxon>Eurotiomycetes</taxon>
        <taxon>Eurotiomycetidae</taxon>
        <taxon>Eurotiales</taxon>
        <taxon>Aspergillaceae</taxon>
        <taxon>Aspergillus</taxon>
        <taxon>Aspergillus subgen. Polypaecilum</taxon>
    </lineage>
</organism>
<dbReference type="AlphaFoldDB" id="A0A3A2Z6V6"/>
<dbReference type="PROSITE" id="PS50011">
    <property type="entry name" value="PROTEIN_KINASE_DOM"/>
    <property type="match status" value="1"/>
</dbReference>
<dbReference type="Proteomes" id="UP000266188">
    <property type="component" value="Unassembled WGS sequence"/>
</dbReference>
<dbReference type="CDD" id="cd00180">
    <property type="entry name" value="PKc"/>
    <property type="match status" value="1"/>
</dbReference>
<accession>A0A3A2Z6V6</accession>